<name>A0AAJ0H8K5_9PEZI</name>
<evidence type="ECO:0000313" key="4">
    <source>
        <dbReference type="Proteomes" id="UP001275084"/>
    </source>
</evidence>
<accession>A0AAJ0H8K5</accession>
<reference evidence="3" key="2">
    <citation type="submission" date="2023-06" db="EMBL/GenBank/DDBJ databases">
        <authorList>
            <consortium name="Lawrence Berkeley National Laboratory"/>
            <person name="Haridas S."/>
            <person name="Hensen N."/>
            <person name="Bonometti L."/>
            <person name="Westerberg I."/>
            <person name="Brannstrom I.O."/>
            <person name="Guillou S."/>
            <person name="Cros-Aarteil S."/>
            <person name="Calhoun S."/>
            <person name="Kuo A."/>
            <person name="Mondo S."/>
            <person name="Pangilinan J."/>
            <person name="Riley R."/>
            <person name="Labutti K."/>
            <person name="Andreopoulos B."/>
            <person name="Lipzen A."/>
            <person name="Chen C."/>
            <person name="Yanf M."/>
            <person name="Daum C."/>
            <person name="Ng V."/>
            <person name="Clum A."/>
            <person name="Steindorff A."/>
            <person name="Ohm R."/>
            <person name="Martin F."/>
            <person name="Silar P."/>
            <person name="Natvig D."/>
            <person name="Lalanne C."/>
            <person name="Gautier V."/>
            <person name="Ament-Velasquez S.L."/>
            <person name="Kruys A."/>
            <person name="Hutchinson M.I."/>
            <person name="Powell A.J."/>
            <person name="Barry K."/>
            <person name="Miller A.N."/>
            <person name="Grigoriev I.V."/>
            <person name="Debuchy R."/>
            <person name="Gladieux P."/>
            <person name="Thoren M.H."/>
            <person name="Johannesson H."/>
        </authorList>
    </citation>
    <scope>NUCLEOTIDE SEQUENCE</scope>
    <source>
        <strain evidence="3">CBS 955.72</strain>
    </source>
</reference>
<sequence length="312" mass="34575">MGKKELRAAQSSRPTCGGTSKSRVADATTGGPVKNNAVRILCVEGDWKFRNEFTAKQLARYDADFRAGKAFPDQTGIRCRFHAQELNKERTKKRIKCEGCEIWKSGAEYSKRSFKNKTGLCIECTQHQVNGGEGIQFEGPGEKVTTEQRLEIRSAPAIASNAFSSNAVDALIMDHDFDFVDTNKRFNTAASAVFDMNDIDLNDIDVNDIDVNDIDVNDIDVNDIDVNDMGRLPGFAIDFSALPIPSSPSDNEILQAQIGNAPKSGKSGSWAGHNSWFKGKQDWDADEPARRGGWVRTQSRRTLPQVPERLRD</sequence>
<feature type="region of interest" description="Disordered" evidence="1">
    <location>
        <begin position="1"/>
        <end position="30"/>
    </location>
</feature>
<reference evidence="3" key="1">
    <citation type="journal article" date="2023" name="Mol. Phylogenet. Evol.">
        <title>Genome-scale phylogeny and comparative genomics of the fungal order Sordariales.</title>
        <authorList>
            <person name="Hensen N."/>
            <person name="Bonometti L."/>
            <person name="Westerberg I."/>
            <person name="Brannstrom I.O."/>
            <person name="Guillou S."/>
            <person name="Cros-Aarteil S."/>
            <person name="Calhoun S."/>
            <person name="Haridas S."/>
            <person name="Kuo A."/>
            <person name="Mondo S."/>
            <person name="Pangilinan J."/>
            <person name="Riley R."/>
            <person name="LaButti K."/>
            <person name="Andreopoulos B."/>
            <person name="Lipzen A."/>
            <person name="Chen C."/>
            <person name="Yan M."/>
            <person name="Daum C."/>
            <person name="Ng V."/>
            <person name="Clum A."/>
            <person name="Steindorff A."/>
            <person name="Ohm R.A."/>
            <person name="Martin F."/>
            <person name="Silar P."/>
            <person name="Natvig D.O."/>
            <person name="Lalanne C."/>
            <person name="Gautier V."/>
            <person name="Ament-Velasquez S.L."/>
            <person name="Kruys A."/>
            <person name="Hutchinson M.I."/>
            <person name="Powell A.J."/>
            <person name="Barry K."/>
            <person name="Miller A.N."/>
            <person name="Grigoriev I.V."/>
            <person name="Debuchy R."/>
            <person name="Gladieux P."/>
            <person name="Hiltunen Thoren M."/>
            <person name="Johannesson H."/>
        </authorList>
    </citation>
    <scope>NUCLEOTIDE SEQUENCE</scope>
    <source>
        <strain evidence="3">CBS 955.72</strain>
    </source>
</reference>
<feature type="compositionally biased region" description="Polar residues" evidence="1">
    <location>
        <begin position="9"/>
        <end position="22"/>
    </location>
</feature>
<feature type="region of interest" description="Disordered" evidence="1">
    <location>
        <begin position="261"/>
        <end position="312"/>
    </location>
</feature>
<feature type="compositionally biased region" description="Basic and acidic residues" evidence="1">
    <location>
        <begin position="279"/>
        <end position="290"/>
    </location>
</feature>
<gene>
    <name evidence="3" type="ORF">B0T25DRAFT_305039</name>
</gene>
<evidence type="ECO:0000313" key="3">
    <source>
        <dbReference type="EMBL" id="KAK3343719.1"/>
    </source>
</evidence>
<keyword evidence="4" id="KW-1185">Reference proteome</keyword>
<dbReference type="Proteomes" id="UP001275084">
    <property type="component" value="Unassembled WGS sequence"/>
</dbReference>
<feature type="domain" description="Stc1" evidence="2">
    <location>
        <begin position="42"/>
        <end position="126"/>
    </location>
</feature>
<dbReference type="EMBL" id="JAUIQD010000007">
    <property type="protein sequence ID" value="KAK3343719.1"/>
    <property type="molecule type" value="Genomic_DNA"/>
</dbReference>
<dbReference type="AlphaFoldDB" id="A0AAJ0H8K5"/>
<comment type="caution">
    <text evidence="3">The sequence shown here is derived from an EMBL/GenBank/DDBJ whole genome shotgun (WGS) entry which is preliminary data.</text>
</comment>
<evidence type="ECO:0000259" key="2">
    <source>
        <dbReference type="Pfam" id="PF12898"/>
    </source>
</evidence>
<organism evidence="3 4">
    <name type="scientific">Lasiosphaeria hispida</name>
    <dbReference type="NCBI Taxonomy" id="260671"/>
    <lineage>
        <taxon>Eukaryota</taxon>
        <taxon>Fungi</taxon>
        <taxon>Dikarya</taxon>
        <taxon>Ascomycota</taxon>
        <taxon>Pezizomycotina</taxon>
        <taxon>Sordariomycetes</taxon>
        <taxon>Sordariomycetidae</taxon>
        <taxon>Sordariales</taxon>
        <taxon>Lasiosphaeriaceae</taxon>
        <taxon>Lasiosphaeria</taxon>
    </lineage>
</organism>
<dbReference type="Pfam" id="PF12898">
    <property type="entry name" value="Stc1"/>
    <property type="match status" value="1"/>
</dbReference>
<evidence type="ECO:0000256" key="1">
    <source>
        <dbReference type="SAM" id="MobiDB-lite"/>
    </source>
</evidence>
<proteinExistence type="predicted"/>
<protein>
    <recommendedName>
        <fullName evidence="2">Stc1 domain-containing protein</fullName>
    </recommendedName>
</protein>
<dbReference type="InterPro" id="IPR024630">
    <property type="entry name" value="Stc1"/>
</dbReference>